<dbReference type="OrthoDB" id="3872262at2"/>
<evidence type="ECO:0000313" key="2">
    <source>
        <dbReference type="EMBL" id="TGB19371.1"/>
    </source>
</evidence>
<dbReference type="EMBL" id="SRID01000002">
    <property type="protein sequence ID" value="TGB19371.1"/>
    <property type="molecule type" value="Genomic_DNA"/>
</dbReference>
<dbReference type="AlphaFoldDB" id="A0A4Z0HE11"/>
<feature type="domain" description="DUF397" evidence="1">
    <location>
        <begin position="5"/>
        <end position="55"/>
    </location>
</feature>
<evidence type="ECO:0000259" key="1">
    <source>
        <dbReference type="Pfam" id="PF04149"/>
    </source>
</evidence>
<comment type="caution">
    <text evidence="2">The sequence shown here is derived from an EMBL/GenBank/DDBJ whole genome shotgun (WGS) entry which is preliminary data.</text>
</comment>
<dbReference type="InterPro" id="IPR007278">
    <property type="entry name" value="DUF397"/>
</dbReference>
<organism evidence="2 3">
    <name type="scientific">Streptomyces palmae</name>
    <dbReference type="NCBI Taxonomy" id="1701085"/>
    <lineage>
        <taxon>Bacteria</taxon>
        <taxon>Bacillati</taxon>
        <taxon>Actinomycetota</taxon>
        <taxon>Actinomycetes</taxon>
        <taxon>Kitasatosporales</taxon>
        <taxon>Streptomycetaceae</taxon>
        <taxon>Streptomyces</taxon>
    </lineage>
</organism>
<dbReference type="RefSeq" id="WP_135336878.1">
    <property type="nucleotide sequence ID" value="NZ_JBHLTX010000035.1"/>
</dbReference>
<accession>A0A4Z0HE11</accession>
<proteinExistence type="predicted"/>
<dbReference type="Proteomes" id="UP000297948">
    <property type="component" value="Unassembled WGS sequence"/>
</dbReference>
<reference evidence="2 3" key="1">
    <citation type="submission" date="2019-03" db="EMBL/GenBank/DDBJ databases">
        <authorList>
            <person name="Gonzalez-Pimentel J.L."/>
        </authorList>
    </citation>
    <scope>NUCLEOTIDE SEQUENCE [LARGE SCALE GENOMIC DNA]</scope>
    <source>
        <strain evidence="2 3">JCM 31289</strain>
    </source>
</reference>
<sequence length="63" mass="6925">MSEINWQKSSFSGDRDDCVEVGQAGDSILMRESDEPHAVITTTREKLAAFILGAKAGEFDHLI</sequence>
<evidence type="ECO:0000313" key="3">
    <source>
        <dbReference type="Proteomes" id="UP000297948"/>
    </source>
</evidence>
<protein>
    <submittedName>
        <fullName evidence="2">DUF397 domain-containing protein</fullName>
    </submittedName>
</protein>
<dbReference type="Pfam" id="PF04149">
    <property type="entry name" value="DUF397"/>
    <property type="match status" value="1"/>
</dbReference>
<name>A0A4Z0HE11_9ACTN</name>
<keyword evidence="3" id="KW-1185">Reference proteome</keyword>
<gene>
    <name evidence="2" type="ORF">E4099_00625</name>
</gene>